<feature type="domain" description="DUF5683" evidence="2">
    <location>
        <begin position="32"/>
        <end position="136"/>
    </location>
</feature>
<dbReference type="InterPro" id="IPR043738">
    <property type="entry name" value="DUF5683"/>
</dbReference>
<dbReference type="AlphaFoldDB" id="A0A5D0MD55"/>
<reference evidence="3" key="1">
    <citation type="submission" date="2019-08" db="EMBL/GenBank/DDBJ databases">
        <title>Genomic characterization of a novel candidate phylum (ARYD3) from a high temperature, high salinity tertiary oil reservoir in north central Oklahoma, USA.</title>
        <authorList>
            <person name="Youssef N.H."/>
            <person name="Yadav A."/>
            <person name="Elshahed M.S."/>
        </authorList>
    </citation>
    <scope>NUCLEOTIDE SEQUENCE [LARGE SCALE GENOMIC DNA]</scope>
    <source>
        <strain evidence="3">ARYD3</strain>
    </source>
</reference>
<keyword evidence="1" id="KW-0732">Signal</keyword>
<proteinExistence type="predicted"/>
<evidence type="ECO:0000313" key="3">
    <source>
        <dbReference type="EMBL" id="TYB31694.1"/>
    </source>
</evidence>
<dbReference type="Proteomes" id="UP000324143">
    <property type="component" value="Unassembled WGS sequence"/>
</dbReference>
<evidence type="ECO:0000259" key="2">
    <source>
        <dbReference type="Pfam" id="PF18935"/>
    </source>
</evidence>
<organism evidence="3 4">
    <name type="scientific">Candidatus Mcinerneyibacterium aminivorans</name>
    <dbReference type="NCBI Taxonomy" id="2703815"/>
    <lineage>
        <taxon>Bacteria</taxon>
        <taxon>Candidatus Macinerneyibacteriota</taxon>
        <taxon>Candidatus Mcinerneyibacteria</taxon>
        <taxon>Candidatus Mcinerneyibacteriales</taxon>
        <taxon>Candidatus Mcinerneyibacteriaceae</taxon>
        <taxon>Candidatus Mcinerneyibacterium</taxon>
    </lineage>
</organism>
<accession>A0A5D0MD55</accession>
<feature type="signal peptide" evidence="1">
    <location>
        <begin position="1"/>
        <end position="20"/>
    </location>
</feature>
<protein>
    <recommendedName>
        <fullName evidence="2">DUF5683 domain-containing protein</fullName>
    </recommendedName>
</protein>
<evidence type="ECO:0000313" key="4">
    <source>
        <dbReference type="Proteomes" id="UP000324143"/>
    </source>
</evidence>
<evidence type="ECO:0000256" key="1">
    <source>
        <dbReference type="SAM" id="SignalP"/>
    </source>
</evidence>
<comment type="caution">
    <text evidence="3">The sequence shown here is derived from an EMBL/GenBank/DDBJ whole genome shotgun (WGS) entry which is preliminary data.</text>
</comment>
<gene>
    <name evidence="3" type="ORF">FXF47_03600</name>
</gene>
<name>A0A5D0MD55_9BACT</name>
<dbReference type="EMBL" id="VSIX01000032">
    <property type="protein sequence ID" value="TYB31694.1"/>
    <property type="molecule type" value="Genomic_DNA"/>
</dbReference>
<sequence>MKKVLILFLVSILFLNTAFAGDDDADFNNKNKKSPTKALIMGMIIPGSGDFYNRKYIKGSIFLGVGLFFAYKSYNYYEKQDEYYTEYLKTNDENKYKLYEENYNKMESYMYFYIINLAISTIDGIVESYLSDWHIEKIEVNSEYKKEKVSLFITKRL</sequence>
<feature type="chain" id="PRO_5022923354" description="DUF5683 domain-containing protein" evidence="1">
    <location>
        <begin position="21"/>
        <end position="157"/>
    </location>
</feature>
<keyword evidence="4" id="KW-1185">Reference proteome</keyword>
<dbReference type="Pfam" id="PF18935">
    <property type="entry name" value="DUF5683"/>
    <property type="match status" value="1"/>
</dbReference>